<name>A0ABN2VDW6_9ACTN</name>
<keyword evidence="3" id="KW-0804">Transcription</keyword>
<evidence type="ECO:0000256" key="1">
    <source>
        <dbReference type="ARBA" id="ARBA00023015"/>
    </source>
</evidence>
<comment type="caution">
    <text evidence="6">The sequence shown here is derived from an EMBL/GenBank/DDBJ whole genome shotgun (WGS) entry which is preliminary data.</text>
</comment>
<dbReference type="Gene3D" id="1.10.357.10">
    <property type="entry name" value="Tetracycline Repressor, domain 2"/>
    <property type="match status" value="1"/>
</dbReference>
<keyword evidence="1" id="KW-0805">Transcription regulation</keyword>
<dbReference type="PANTHER" id="PTHR30055">
    <property type="entry name" value="HTH-TYPE TRANSCRIPTIONAL REGULATOR RUTR"/>
    <property type="match status" value="1"/>
</dbReference>
<organism evidence="6 7">
    <name type="scientific">Catenulispora yoronensis</name>
    <dbReference type="NCBI Taxonomy" id="450799"/>
    <lineage>
        <taxon>Bacteria</taxon>
        <taxon>Bacillati</taxon>
        <taxon>Actinomycetota</taxon>
        <taxon>Actinomycetes</taxon>
        <taxon>Catenulisporales</taxon>
        <taxon>Catenulisporaceae</taxon>
        <taxon>Catenulispora</taxon>
    </lineage>
</organism>
<dbReference type="SUPFAM" id="SSF46689">
    <property type="entry name" value="Homeodomain-like"/>
    <property type="match status" value="1"/>
</dbReference>
<evidence type="ECO:0000256" key="4">
    <source>
        <dbReference type="PROSITE-ProRule" id="PRU00335"/>
    </source>
</evidence>
<dbReference type="Pfam" id="PF00440">
    <property type="entry name" value="TetR_N"/>
    <property type="match status" value="1"/>
</dbReference>
<feature type="domain" description="HTH tetR-type" evidence="5">
    <location>
        <begin position="10"/>
        <end position="70"/>
    </location>
</feature>
<dbReference type="Pfam" id="PF18556">
    <property type="entry name" value="TetR_C_35"/>
    <property type="match status" value="1"/>
</dbReference>
<evidence type="ECO:0000313" key="7">
    <source>
        <dbReference type="Proteomes" id="UP001500751"/>
    </source>
</evidence>
<dbReference type="EMBL" id="BAAAQN010000069">
    <property type="protein sequence ID" value="GAA2057987.1"/>
    <property type="molecule type" value="Genomic_DNA"/>
</dbReference>
<evidence type="ECO:0000259" key="5">
    <source>
        <dbReference type="PROSITE" id="PS50977"/>
    </source>
</evidence>
<dbReference type="InterPro" id="IPR050109">
    <property type="entry name" value="HTH-type_TetR-like_transc_reg"/>
</dbReference>
<dbReference type="InterPro" id="IPR001647">
    <property type="entry name" value="HTH_TetR"/>
</dbReference>
<dbReference type="PRINTS" id="PR00455">
    <property type="entry name" value="HTHTETR"/>
</dbReference>
<gene>
    <name evidence="6" type="ORF">GCM10009839_79490</name>
</gene>
<dbReference type="PROSITE" id="PS50977">
    <property type="entry name" value="HTH_TETR_2"/>
    <property type="match status" value="1"/>
</dbReference>
<evidence type="ECO:0000256" key="3">
    <source>
        <dbReference type="ARBA" id="ARBA00023163"/>
    </source>
</evidence>
<keyword evidence="7" id="KW-1185">Reference proteome</keyword>
<dbReference type="RefSeq" id="WP_344670894.1">
    <property type="nucleotide sequence ID" value="NZ_BAAAQN010000069.1"/>
</dbReference>
<sequence length="198" mass="21565">MTRYTDSVRSTLRERLLDAAYGLVADAGWAGLRMAHVAERAGVSRQTVYTEFGNKDVLGQSLVMREVDRFLDGIREVLDEHGSDLRAGVTAGIEFTLRTAADNALLKTVITSQRGGDGELIAHLTTRSEPLLDTATAMLGAYAAHAWPEVDEYSRELAVECVVRLTVSNIVQPVAPPEQTARRIATIVTRVALLDDAD</sequence>
<proteinExistence type="predicted"/>
<dbReference type="PANTHER" id="PTHR30055:SF234">
    <property type="entry name" value="HTH-TYPE TRANSCRIPTIONAL REGULATOR BETI"/>
    <property type="match status" value="1"/>
</dbReference>
<accession>A0ABN2VDW6</accession>
<evidence type="ECO:0000256" key="2">
    <source>
        <dbReference type="ARBA" id="ARBA00023125"/>
    </source>
</evidence>
<protein>
    <submittedName>
        <fullName evidence="6">TetR family transcriptional regulator</fullName>
    </submittedName>
</protein>
<evidence type="ECO:0000313" key="6">
    <source>
        <dbReference type="EMBL" id="GAA2057987.1"/>
    </source>
</evidence>
<dbReference type="InterPro" id="IPR009057">
    <property type="entry name" value="Homeodomain-like_sf"/>
</dbReference>
<feature type="DNA-binding region" description="H-T-H motif" evidence="4">
    <location>
        <begin position="33"/>
        <end position="52"/>
    </location>
</feature>
<dbReference type="InterPro" id="IPR040611">
    <property type="entry name" value="AlkX_C"/>
</dbReference>
<keyword evidence="2 4" id="KW-0238">DNA-binding</keyword>
<reference evidence="6 7" key="1">
    <citation type="journal article" date="2019" name="Int. J. Syst. Evol. Microbiol.">
        <title>The Global Catalogue of Microorganisms (GCM) 10K type strain sequencing project: providing services to taxonomists for standard genome sequencing and annotation.</title>
        <authorList>
            <consortium name="The Broad Institute Genomics Platform"/>
            <consortium name="The Broad Institute Genome Sequencing Center for Infectious Disease"/>
            <person name="Wu L."/>
            <person name="Ma J."/>
        </authorList>
    </citation>
    <scope>NUCLEOTIDE SEQUENCE [LARGE SCALE GENOMIC DNA]</scope>
    <source>
        <strain evidence="6 7">JCM 16014</strain>
    </source>
</reference>
<dbReference type="Proteomes" id="UP001500751">
    <property type="component" value="Unassembled WGS sequence"/>
</dbReference>